<dbReference type="RefSeq" id="WP_338199568.1">
    <property type="nucleotide sequence ID" value="NZ_JAEKNR010000059.1"/>
</dbReference>
<dbReference type="Proteomes" id="UP000612893">
    <property type="component" value="Unassembled WGS sequence"/>
</dbReference>
<comment type="caution">
    <text evidence="1">The sequence shown here is derived from an EMBL/GenBank/DDBJ whole genome shotgun (WGS) entry which is preliminary data.</text>
</comment>
<sequence>MPAFEFGGKKPRVHADAYVAPTAVLIGDVELREGASVWFGAVLRGDASSISIGPGSNVQDNAVIHCSRDLPTVVGTDVTIGHQACLEGCTVEDGALVGSGAIMLQRSRLGAGAMLAAGAVLGEGAQVPPGHLAAGVPATVRKPISGSAAAWMDGPAEHYRENALRYRQGLRPPD</sequence>
<dbReference type="SUPFAM" id="SSF51161">
    <property type="entry name" value="Trimeric LpxA-like enzymes"/>
    <property type="match status" value="1"/>
</dbReference>
<organism evidence="1 2">
    <name type="scientific">Candidatus Nephthysia bennettiae</name>
    <dbReference type="NCBI Taxonomy" id="3127016"/>
    <lineage>
        <taxon>Bacteria</taxon>
        <taxon>Bacillati</taxon>
        <taxon>Candidatus Dormiibacterota</taxon>
        <taxon>Candidatus Dormibacteria</taxon>
        <taxon>Candidatus Dormibacterales</taxon>
        <taxon>Candidatus Dormibacteraceae</taxon>
        <taxon>Candidatus Nephthysia</taxon>
    </lineage>
</organism>
<evidence type="ECO:0000313" key="1">
    <source>
        <dbReference type="EMBL" id="MBJ7597390.1"/>
    </source>
</evidence>
<dbReference type="InterPro" id="IPR011004">
    <property type="entry name" value="Trimer_LpxA-like_sf"/>
</dbReference>
<dbReference type="InterPro" id="IPR047324">
    <property type="entry name" value="LbH_gamma_CA-like"/>
</dbReference>
<dbReference type="EMBL" id="JAEKNR010000059">
    <property type="protein sequence ID" value="MBJ7597390.1"/>
    <property type="molecule type" value="Genomic_DNA"/>
</dbReference>
<dbReference type="CDD" id="cd04645">
    <property type="entry name" value="LbH_gamma_CA_like"/>
    <property type="match status" value="1"/>
</dbReference>
<evidence type="ECO:0000313" key="2">
    <source>
        <dbReference type="Proteomes" id="UP000612893"/>
    </source>
</evidence>
<dbReference type="PANTHER" id="PTHR13061:SF29">
    <property type="entry name" value="GAMMA CARBONIC ANHYDRASE-LIKE 1, MITOCHONDRIAL-RELATED"/>
    <property type="match status" value="1"/>
</dbReference>
<keyword evidence="2" id="KW-1185">Reference proteome</keyword>
<name>A0A934K7Z1_9BACT</name>
<proteinExistence type="predicted"/>
<dbReference type="PANTHER" id="PTHR13061">
    <property type="entry name" value="DYNACTIN SUBUNIT P25"/>
    <property type="match status" value="1"/>
</dbReference>
<gene>
    <name evidence="1" type="ORF">JF922_04810</name>
</gene>
<accession>A0A934K7Z1</accession>
<dbReference type="Gene3D" id="2.160.10.10">
    <property type="entry name" value="Hexapeptide repeat proteins"/>
    <property type="match status" value="1"/>
</dbReference>
<reference evidence="1" key="1">
    <citation type="submission" date="2020-10" db="EMBL/GenBank/DDBJ databases">
        <title>Ca. Dormibacterota MAGs.</title>
        <authorList>
            <person name="Montgomery K."/>
        </authorList>
    </citation>
    <scope>NUCLEOTIDE SEQUENCE [LARGE SCALE GENOMIC DNA]</scope>
    <source>
        <strain evidence="1">SC8812_S17_10</strain>
    </source>
</reference>
<protein>
    <submittedName>
        <fullName evidence="1">Gamma carbonic anhydrase family protein</fullName>
    </submittedName>
</protein>
<dbReference type="InterPro" id="IPR050484">
    <property type="entry name" value="Transf_Hexapept/Carb_Anhydrase"/>
</dbReference>
<dbReference type="AlphaFoldDB" id="A0A934K7Z1"/>